<gene>
    <name evidence="3" type="ORF">BU14_0148s0003</name>
</gene>
<dbReference type="Pfam" id="PF08241">
    <property type="entry name" value="Methyltransf_11"/>
    <property type="match status" value="1"/>
</dbReference>
<evidence type="ECO:0000259" key="2">
    <source>
        <dbReference type="Pfam" id="PF08241"/>
    </source>
</evidence>
<reference evidence="3 4" key="1">
    <citation type="submission" date="2017-03" db="EMBL/GenBank/DDBJ databases">
        <title>WGS assembly of Porphyra umbilicalis.</title>
        <authorList>
            <person name="Brawley S.H."/>
            <person name="Blouin N.A."/>
            <person name="Ficko-Blean E."/>
            <person name="Wheeler G.L."/>
            <person name="Lohr M."/>
            <person name="Goodson H.V."/>
            <person name="Jenkins J.W."/>
            <person name="Blaby-Haas C.E."/>
            <person name="Helliwell K.E."/>
            <person name="Chan C."/>
            <person name="Marriage T."/>
            <person name="Bhattacharya D."/>
            <person name="Klein A.S."/>
            <person name="Badis Y."/>
            <person name="Brodie J."/>
            <person name="Cao Y."/>
            <person name="Collen J."/>
            <person name="Dittami S.M."/>
            <person name="Gachon C.M."/>
            <person name="Green B.R."/>
            <person name="Karpowicz S."/>
            <person name="Kim J.W."/>
            <person name="Kudahl U."/>
            <person name="Lin S."/>
            <person name="Michel G."/>
            <person name="Mittag M."/>
            <person name="Olson B.J."/>
            <person name="Pangilinan J."/>
            <person name="Peng Y."/>
            <person name="Qiu H."/>
            <person name="Shu S."/>
            <person name="Singer J.T."/>
            <person name="Smith A.G."/>
            <person name="Sprecher B.N."/>
            <person name="Wagner V."/>
            <person name="Wang W."/>
            <person name="Wang Z.-Y."/>
            <person name="Yan J."/>
            <person name="Yarish C."/>
            <person name="Zoeuner-Riek S."/>
            <person name="Zhuang Y."/>
            <person name="Zou Y."/>
            <person name="Lindquist E.A."/>
            <person name="Grimwood J."/>
            <person name="Barry K."/>
            <person name="Rokhsar D.S."/>
            <person name="Schmutz J."/>
            <person name="Stiller J.W."/>
            <person name="Grossman A.R."/>
            <person name="Prochnik S.E."/>
        </authorList>
    </citation>
    <scope>NUCLEOTIDE SEQUENCE [LARGE SCALE GENOMIC DNA]</scope>
    <source>
        <strain evidence="3">4086291</strain>
    </source>
</reference>
<dbReference type="Proteomes" id="UP000218209">
    <property type="component" value="Unassembled WGS sequence"/>
</dbReference>
<protein>
    <recommendedName>
        <fullName evidence="2">Methyltransferase type 11 domain-containing protein</fullName>
    </recommendedName>
</protein>
<dbReference type="InterPro" id="IPR029063">
    <property type="entry name" value="SAM-dependent_MTases_sf"/>
</dbReference>
<dbReference type="PANTHER" id="PTHR43036:SF2">
    <property type="entry name" value="OS04G0481300 PROTEIN"/>
    <property type="match status" value="1"/>
</dbReference>
<dbReference type="OrthoDB" id="2013972at2759"/>
<sequence>MNAVELGRNAALDAWAVVDLNAAPGAAGAPAPAGSGGAGPDGDAAAPASAAPAAAGWPPGQVAALPYLPGYFDALLCNATVAYLTRPEGVMAEFGRLLRPGGVAIVAWSDALFYDKALAGWLSADPPGRLALVRHYLTAGAGLEVVEEVAVSAPREAAVTHRQLQRLGREAALEEPFYAIVARKLGGGSSWGKGTCGGESGGGGARR</sequence>
<dbReference type="SUPFAM" id="SSF53335">
    <property type="entry name" value="S-adenosyl-L-methionine-dependent methyltransferases"/>
    <property type="match status" value="1"/>
</dbReference>
<feature type="domain" description="Methyltransferase type 11" evidence="2">
    <location>
        <begin position="60"/>
        <end position="105"/>
    </location>
</feature>
<keyword evidence="4" id="KW-1185">Reference proteome</keyword>
<dbReference type="GO" id="GO:0008757">
    <property type="term" value="F:S-adenosylmethionine-dependent methyltransferase activity"/>
    <property type="evidence" value="ECO:0007669"/>
    <property type="project" value="InterPro"/>
</dbReference>
<dbReference type="AlphaFoldDB" id="A0A1X6P9K4"/>
<dbReference type="PANTHER" id="PTHR43036">
    <property type="entry name" value="OSJNBB0011N17.9 PROTEIN"/>
    <property type="match status" value="1"/>
</dbReference>
<evidence type="ECO:0000313" key="3">
    <source>
        <dbReference type="EMBL" id="OSX77426.1"/>
    </source>
</evidence>
<dbReference type="Gene3D" id="3.40.50.150">
    <property type="entry name" value="Vaccinia Virus protein VP39"/>
    <property type="match status" value="1"/>
</dbReference>
<feature type="compositionally biased region" description="Low complexity" evidence="1">
    <location>
        <begin position="41"/>
        <end position="50"/>
    </location>
</feature>
<proteinExistence type="predicted"/>
<name>A0A1X6P9K4_PORUM</name>
<accession>A0A1X6P9K4</accession>
<evidence type="ECO:0000313" key="4">
    <source>
        <dbReference type="Proteomes" id="UP000218209"/>
    </source>
</evidence>
<dbReference type="EMBL" id="KV918838">
    <property type="protein sequence ID" value="OSX77426.1"/>
    <property type="molecule type" value="Genomic_DNA"/>
</dbReference>
<organism evidence="3 4">
    <name type="scientific">Porphyra umbilicalis</name>
    <name type="common">Purple laver</name>
    <name type="synonym">Red alga</name>
    <dbReference type="NCBI Taxonomy" id="2786"/>
    <lineage>
        <taxon>Eukaryota</taxon>
        <taxon>Rhodophyta</taxon>
        <taxon>Bangiophyceae</taxon>
        <taxon>Bangiales</taxon>
        <taxon>Bangiaceae</taxon>
        <taxon>Porphyra</taxon>
    </lineage>
</organism>
<dbReference type="InterPro" id="IPR013216">
    <property type="entry name" value="Methyltransf_11"/>
</dbReference>
<feature type="region of interest" description="Disordered" evidence="1">
    <location>
        <begin position="29"/>
        <end position="50"/>
    </location>
</feature>
<evidence type="ECO:0000256" key="1">
    <source>
        <dbReference type="SAM" id="MobiDB-lite"/>
    </source>
</evidence>